<keyword evidence="2" id="KW-0560">Oxidoreductase</keyword>
<feature type="domain" description="Ketoreductase" evidence="4">
    <location>
        <begin position="37"/>
        <end position="221"/>
    </location>
</feature>
<dbReference type="Gene3D" id="3.40.50.720">
    <property type="entry name" value="NAD(P)-binding Rossmann-like Domain"/>
    <property type="match status" value="1"/>
</dbReference>
<dbReference type="InterPro" id="IPR057326">
    <property type="entry name" value="KR_dom"/>
</dbReference>
<evidence type="ECO:0000313" key="5">
    <source>
        <dbReference type="EMBL" id="MDG3006066.1"/>
    </source>
</evidence>
<accession>A0ABT6FER8</accession>
<dbReference type="RefSeq" id="WP_277862370.1">
    <property type="nucleotide sequence ID" value="NZ_JARRAG010000002.1"/>
</dbReference>
<sequence>MHSGVKKALAITAAGVGAAIAARAFVRHRRMISLAGRTVLITGGSRGLGLVLAREFAHQGARIAICARDGDELARARADLAARGADAATFVCDVTDQSQVDRTVDQVLDRFGRLDVLVNNAGVIQVGPFEETTVEDFEEAMATHFWGPLYTTLAVLPSMRERGEGRILNIASIGGKVAAPHLLPYSSSKFALIGFSEGLRAELLKDGIYVTAVAPGLMRTGSIHKATFKGQHQKEFAWFAIGDSIPGLSMSAESAARKIVDAARHGDAEAILSLPAHLMAKAHGLFPGLFADAMGLMNRFVFPAPGGIGKRKVEGKDSRSALAPAWATILSDRAAFRNNEL</sequence>
<dbReference type="PROSITE" id="PS00061">
    <property type="entry name" value="ADH_SHORT"/>
    <property type="match status" value="1"/>
</dbReference>
<dbReference type="InterPro" id="IPR020904">
    <property type="entry name" value="Sc_DH/Rdtase_CS"/>
</dbReference>
<dbReference type="PANTHER" id="PTHR44196:SF1">
    <property type="entry name" value="DEHYDROGENASE_REDUCTASE SDR FAMILY MEMBER 7B"/>
    <property type="match status" value="1"/>
</dbReference>
<evidence type="ECO:0000259" key="4">
    <source>
        <dbReference type="SMART" id="SM00822"/>
    </source>
</evidence>
<comment type="caution">
    <text evidence="5">The sequence shown here is derived from an EMBL/GenBank/DDBJ whole genome shotgun (WGS) entry which is preliminary data.</text>
</comment>
<dbReference type="PANTHER" id="PTHR44196">
    <property type="entry name" value="DEHYDROGENASE/REDUCTASE SDR FAMILY MEMBER 7B"/>
    <property type="match status" value="1"/>
</dbReference>
<dbReference type="SUPFAM" id="SSF51735">
    <property type="entry name" value="NAD(P)-binding Rossmann-fold domains"/>
    <property type="match status" value="1"/>
</dbReference>
<reference evidence="5 6" key="1">
    <citation type="submission" date="2023-03" db="EMBL/GenBank/DDBJ databases">
        <title>Paludisphaera mucosa sp. nov. a novel planctomycete from northern fen.</title>
        <authorList>
            <person name="Ivanova A."/>
        </authorList>
    </citation>
    <scope>NUCLEOTIDE SEQUENCE [LARGE SCALE GENOMIC DNA]</scope>
    <source>
        <strain evidence="5 6">Pla2</strain>
    </source>
</reference>
<protein>
    <submittedName>
        <fullName evidence="5">SDR family NAD(P)-dependent oxidoreductase</fullName>
    </submittedName>
</protein>
<dbReference type="InterPro" id="IPR002347">
    <property type="entry name" value="SDR_fam"/>
</dbReference>
<proteinExistence type="inferred from homology"/>
<dbReference type="Pfam" id="PF00106">
    <property type="entry name" value="adh_short"/>
    <property type="match status" value="1"/>
</dbReference>
<evidence type="ECO:0000256" key="1">
    <source>
        <dbReference type="ARBA" id="ARBA00006484"/>
    </source>
</evidence>
<dbReference type="Proteomes" id="UP001216907">
    <property type="component" value="Unassembled WGS sequence"/>
</dbReference>
<keyword evidence="6" id="KW-1185">Reference proteome</keyword>
<dbReference type="PRINTS" id="PR00081">
    <property type="entry name" value="GDHRDH"/>
</dbReference>
<organism evidence="5 6">
    <name type="scientific">Paludisphaera mucosa</name>
    <dbReference type="NCBI Taxonomy" id="3030827"/>
    <lineage>
        <taxon>Bacteria</taxon>
        <taxon>Pseudomonadati</taxon>
        <taxon>Planctomycetota</taxon>
        <taxon>Planctomycetia</taxon>
        <taxon>Isosphaerales</taxon>
        <taxon>Isosphaeraceae</taxon>
        <taxon>Paludisphaera</taxon>
    </lineage>
</organism>
<comment type="similarity">
    <text evidence="1 3">Belongs to the short-chain dehydrogenases/reductases (SDR) family.</text>
</comment>
<evidence type="ECO:0000313" key="6">
    <source>
        <dbReference type="Proteomes" id="UP001216907"/>
    </source>
</evidence>
<dbReference type="SMART" id="SM00822">
    <property type="entry name" value="PKS_KR"/>
    <property type="match status" value="1"/>
</dbReference>
<name>A0ABT6FER8_9BACT</name>
<evidence type="ECO:0000256" key="3">
    <source>
        <dbReference type="RuleBase" id="RU000363"/>
    </source>
</evidence>
<gene>
    <name evidence="5" type="ORF">PZE19_20015</name>
</gene>
<dbReference type="InterPro" id="IPR036291">
    <property type="entry name" value="NAD(P)-bd_dom_sf"/>
</dbReference>
<evidence type="ECO:0000256" key="2">
    <source>
        <dbReference type="ARBA" id="ARBA00023002"/>
    </source>
</evidence>
<dbReference type="EMBL" id="JARRAG010000002">
    <property type="protein sequence ID" value="MDG3006066.1"/>
    <property type="molecule type" value="Genomic_DNA"/>
</dbReference>
<dbReference type="PRINTS" id="PR00080">
    <property type="entry name" value="SDRFAMILY"/>
</dbReference>